<gene>
    <name evidence="1" type="ORF">MRB53_009082</name>
</gene>
<dbReference type="EMBL" id="CM056811">
    <property type="protein sequence ID" value="KAJ8634815.1"/>
    <property type="molecule type" value="Genomic_DNA"/>
</dbReference>
<keyword evidence="2" id="KW-1185">Reference proteome</keyword>
<proteinExistence type="predicted"/>
<comment type="caution">
    <text evidence="1">The sequence shown here is derived from an EMBL/GenBank/DDBJ whole genome shotgun (WGS) entry which is preliminary data.</text>
</comment>
<protein>
    <submittedName>
        <fullName evidence="1">Uncharacterized protein</fullName>
    </submittedName>
</protein>
<reference evidence="1 2" key="1">
    <citation type="journal article" date="2022" name="Hortic Res">
        <title>A haplotype resolved chromosomal level avocado genome allows analysis of novel avocado genes.</title>
        <authorList>
            <person name="Nath O."/>
            <person name="Fletcher S.J."/>
            <person name="Hayward A."/>
            <person name="Shaw L.M."/>
            <person name="Masouleh A.K."/>
            <person name="Furtado A."/>
            <person name="Henry R.J."/>
            <person name="Mitter N."/>
        </authorList>
    </citation>
    <scope>NUCLEOTIDE SEQUENCE [LARGE SCALE GENOMIC DNA]</scope>
    <source>
        <strain evidence="2">cv. Hass</strain>
    </source>
</reference>
<accession>A0ACC2LMX9</accession>
<organism evidence="1 2">
    <name type="scientific">Persea americana</name>
    <name type="common">Avocado</name>
    <dbReference type="NCBI Taxonomy" id="3435"/>
    <lineage>
        <taxon>Eukaryota</taxon>
        <taxon>Viridiplantae</taxon>
        <taxon>Streptophyta</taxon>
        <taxon>Embryophyta</taxon>
        <taxon>Tracheophyta</taxon>
        <taxon>Spermatophyta</taxon>
        <taxon>Magnoliopsida</taxon>
        <taxon>Magnoliidae</taxon>
        <taxon>Laurales</taxon>
        <taxon>Lauraceae</taxon>
        <taxon>Persea</taxon>
    </lineage>
</organism>
<name>A0ACC2LMX9_PERAE</name>
<sequence length="266" mass="29539">MGTWVATTLGFDLNLASIFFWGVCNQRAVHPTIMATAEDVSDKLKVKALEAELQRLCKENEELNRMVEVMNSNCNILQSHLKRKSTHEMGQIQTESWSGHKRQACEPLKVKASQIFVRTDGADTGLTVNDGYQWRKYGQKNTKDNPSPRAYFRCSTAPGCPVKKKVQRCIDDKSVLMATYEGEHTHEVSVTNDSLASSPQRLVMGPTPNLPCSVSVNHFQPTVTLDLTLSESHKYVASLTRDPNFTATLAAAVAQSIISPSNPTRR</sequence>
<evidence type="ECO:0000313" key="2">
    <source>
        <dbReference type="Proteomes" id="UP001234297"/>
    </source>
</evidence>
<evidence type="ECO:0000313" key="1">
    <source>
        <dbReference type="EMBL" id="KAJ8634815.1"/>
    </source>
</evidence>
<dbReference type="Proteomes" id="UP001234297">
    <property type="component" value="Chromosome 3"/>
</dbReference>